<dbReference type="RefSeq" id="WP_390195481.1">
    <property type="nucleotide sequence ID" value="NZ_JBHSDV010000001.1"/>
</dbReference>
<accession>A0ABV8VSE0</accession>
<dbReference type="Gene3D" id="3.20.20.450">
    <property type="entry name" value="EAL domain"/>
    <property type="match status" value="1"/>
</dbReference>
<dbReference type="EMBL" id="JBHSDV010000001">
    <property type="protein sequence ID" value="MFC4386671.1"/>
    <property type="molecule type" value="Genomic_DNA"/>
</dbReference>
<dbReference type="InterPro" id="IPR035919">
    <property type="entry name" value="EAL_sf"/>
</dbReference>
<keyword evidence="3" id="KW-1185">Reference proteome</keyword>
<comment type="caution">
    <text evidence="2">The sequence shown here is derived from an EMBL/GenBank/DDBJ whole genome shotgun (WGS) entry which is preliminary data.</text>
</comment>
<dbReference type="PANTHER" id="PTHR33121:SF15">
    <property type="entry name" value="BLUE LIGHT- AND TEMPERATURE-REGULATED ANTIREPRESSOR BLUF"/>
    <property type="match status" value="1"/>
</dbReference>
<dbReference type="PANTHER" id="PTHR33121">
    <property type="entry name" value="CYCLIC DI-GMP PHOSPHODIESTERASE PDEF"/>
    <property type="match status" value="1"/>
</dbReference>
<dbReference type="SUPFAM" id="SSF141868">
    <property type="entry name" value="EAL domain-like"/>
    <property type="match status" value="1"/>
</dbReference>
<dbReference type="Pfam" id="PF00563">
    <property type="entry name" value="EAL"/>
    <property type="match status" value="1"/>
</dbReference>
<dbReference type="CDD" id="cd01948">
    <property type="entry name" value="EAL"/>
    <property type="match status" value="1"/>
</dbReference>
<dbReference type="SMART" id="SM00052">
    <property type="entry name" value="EAL"/>
    <property type="match status" value="1"/>
</dbReference>
<gene>
    <name evidence="2" type="ORF">ACFOZ1_02500</name>
</gene>
<sequence length="328" mass="37557">MSCLNCSIKGLRFEVNVNSIELEKTIVSYLSKHHPITQRDNTIIVNEPALRDLYDFSTDHLSDDMISYRIIGEQWQSIYTADEVFSADWIDTVIQNKQIISHYQPIITADKQIYAYELLARFMDEEGKVIYPNEIFSAARIRDRLYALDRLCRLTAVKYAKKITNAKAFINFIPTSIYSPEHCLKSTTMLADQLGIETNTLVFEVVETDKVDDVNHLKRILTYYKEKGFSYALDDVGEGYNTIDLLEELTPAYMKLDMKYVQGVASDGEKQKKALQLLSKAKEIGSIPLAEGVETETDFNWLKTQGFELFQGYLFGKPAKEPVMSISK</sequence>
<proteinExistence type="predicted"/>
<evidence type="ECO:0000313" key="3">
    <source>
        <dbReference type="Proteomes" id="UP001595880"/>
    </source>
</evidence>
<dbReference type="InterPro" id="IPR001633">
    <property type="entry name" value="EAL_dom"/>
</dbReference>
<dbReference type="InterPro" id="IPR050706">
    <property type="entry name" value="Cyclic-di-GMP_PDE-like"/>
</dbReference>
<protein>
    <submittedName>
        <fullName evidence="2">EAL domain-containing protein</fullName>
    </submittedName>
</protein>
<evidence type="ECO:0000259" key="1">
    <source>
        <dbReference type="PROSITE" id="PS50883"/>
    </source>
</evidence>
<reference evidence="3" key="1">
    <citation type="journal article" date="2019" name="Int. J. Syst. Evol. Microbiol.">
        <title>The Global Catalogue of Microorganisms (GCM) 10K type strain sequencing project: providing services to taxonomists for standard genome sequencing and annotation.</title>
        <authorList>
            <consortium name="The Broad Institute Genomics Platform"/>
            <consortium name="The Broad Institute Genome Sequencing Center for Infectious Disease"/>
            <person name="Wu L."/>
            <person name="Ma J."/>
        </authorList>
    </citation>
    <scope>NUCLEOTIDE SEQUENCE [LARGE SCALE GENOMIC DNA]</scope>
    <source>
        <strain evidence="3">KACC 14058</strain>
    </source>
</reference>
<name>A0ABV8VSE0_9BACI</name>
<dbReference type="PROSITE" id="PS50883">
    <property type="entry name" value="EAL"/>
    <property type="match status" value="1"/>
</dbReference>
<feature type="domain" description="EAL" evidence="1">
    <location>
        <begin position="83"/>
        <end position="328"/>
    </location>
</feature>
<dbReference type="Proteomes" id="UP001595880">
    <property type="component" value="Unassembled WGS sequence"/>
</dbReference>
<organism evidence="2 3">
    <name type="scientific">Gracilibacillus marinus</name>
    <dbReference type="NCBI Taxonomy" id="630535"/>
    <lineage>
        <taxon>Bacteria</taxon>
        <taxon>Bacillati</taxon>
        <taxon>Bacillota</taxon>
        <taxon>Bacilli</taxon>
        <taxon>Bacillales</taxon>
        <taxon>Bacillaceae</taxon>
        <taxon>Gracilibacillus</taxon>
    </lineage>
</organism>
<evidence type="ECO:0000313" key="2">
    <source>
        <dbReference type="EMBL" id="MFC4386671.1"/>
    </source>
</evidence>